<dbReference type="PROSITE" id="PS50943">
    <property type="entry name" value="HTH_CROC1"/>
    <property type="match status" value="1"/>
</dbReference>
<gene>
    <name evidence="2" type="ORF">RSDT_0599</name>
</gene>
<dbReference type="AlphaFoldDB" id="A0A1J1DQK7"/>
<evidence type="ECO:0000313" key="2">
    <source>
        <dbReference type="EMBL" id="BAV92111.1"/>
    </source>
</evidence>
<evidence type="ECO:0000259" key="1">
    <source>
        <dbReference type="PROSITE" id="PS50943"/>
    </source>
</evidence>
<proteinExistence type="predicted"/>
<dbReference type="EMBL" id="AP017368">
    <property type="protein sequence ID" value="BAV92111.1"/>
    <property type="molecule type" value="Genomic_DNA"/>
</dbReference>
<dbReference type="InterPro" id="IPR001387">
    <property type="entry name" value="Cro/C1-type_HTH"/>
</dbReference>
<name>A0A1J1DQK7_9BACT</name>
<dbReference type="OrthoDB" id="5471988at2"/>
<organism evidence="2 3">
    <name type="scientific">Candidatus Desulfovibrio trichonymphae</name>
    <dbReference type="NCBI Taxonomy" id="1725232"/>
    <lineage>
        <taxon>Bacteria</taxon>
        <taxon>Pseudomonadati</taxon>
        <taxon>Thermodesulfobacteriota</taxon>
        <taxon>Desulfovibrionia</taxon>
        <taxon>Desulfovibrionales</taxon>
        <taxon>Desulfovibrionaceae</taxon>
        <taxon>Desulfovibrio</taxon>
    </lineage>
</organism>
<dbReference type="InterPro" id="IPR010982">
    <property type="entry name" value="Lambda_DNA-bd_dom_sf"/>
</dbReference>
<reference evidence="2 3" key="1">
    <citation type="journal article" date="2017" name="ISME J.">
        <title>Genome of 'Ca. Desulfovibrio trichonymphae', an H2-oxidizing bacterium in a tripartite symbiotic system within a protist cell in the termite gut.</title>
        <authorList>
            <person name="Kuwahara H."/>
            <person name="Yuki M."/>
            <person name="Izawa K."/>
            <person name="Ohkuma M."/>
            <person name="Hongoh Y."/>
        </authorList>
    </citation>
    <scope>NUCLEOTIDE SEQUENCE [LARGE SCALE GENOMIC DNA]</scope>
    <source>
        <strain evidence="2 3">Rs-N31</strain>
    </source>
</reference>
<evidence type="ECO:0000313" key="3">
    <source>
        <dbReference type="Proteomes" id="UP000242645"/>
    </source>
</evidence>
<dbReference type="SMART" id="SM00530">
    <property type="entry name" value="HTH_XRE"/>
    <property type="match status" value="1"/>
</dbReference>
<dbReference type="KEGG" id="dtr:RSDT_0599"/>
<dbReference type="GO" id="GO:0003677">
    <property type="term" value="F:DNA binding"/>
    <property type="evidence" value="ECO:0007669"/>
    <property type="project" value="InterPro"/>
</dbReference>
<dbReference type="Proteomes" id="UP000242645">
    <property type="component" value="Chromosome"/>
</dbReference>
<protein>
    <submittedName>
        <fullName evidence="2">Uncharacterized transcriptional regulator</fullName>
    </submittedName>
</protein>
<feature type="domain" description="HTH cro/C1-type" evidence="1">
    <location>
        <begin position="15"/>
        <end position="67"/>
    </location>
</feature>
<dbReference type="Pfam" id="PF01381">
    <property type="entry name" value="HTH_3"/>
    <property type="match status" value="1"/>
</dbReference>
<keyword evidence="3" id="KW-1185">Reference proteome</keyword>
<dbReference type="CDD" id="cd00093">
    <property type="entry name" value="HTH_XRE"/>
    <property type="match status" value="1"/>
</dbReference>
<dbReference type="Gene3D" id="1.10.260.40">
    <property type="entry name" value="lambda repressor-like DNA-binding domains"/>
    <property type="match status" value="1"/>
</dbReference>
<sequence length="86" mass="9758">MANILDIKQNLMKRMRARRREGKISQSVLAERSGVSLGSIKRFEGTGEIALSSLLRIAVVLGYEADFEKLFERKNYQSLDEVINAK</sequence>
<accession>A0A1J1DQK7</accession>
<dbReference type="SUPFAM" id="SSF47413">
    <property type="entry name" value="lambda repressor-like DNA-binding domains"/>
    <property type="match status" value="1"/>
</dbReference>
<dbReference type="RefSeq" id="WP_096399629.1">
    <property type="nucleotide sequence ID" value="NZ_AP017368.1"/>
</dbReference>